<dbReference type="Gene3D" id="1.20.1440.120">
    <property type="entry name" value="Recombination protein O, C-terminal domain"/>
    <property type="match status" value="1"/>
</dbReference>
<accession>A0ABR8WSY1</accession>
<evidence type="ECO:0000256" key="9">
    <source>
        <dbReference type="SAM" id="MobiDB-lite"/>
    </source>
</evidence>
<evidence type="ECO:0000256" key="1">
    <source>
        <dbReference type="ARBA" id="ARBA00003065"/>
    </source>
</evidence>
<dbReference type="PANTHER" id="PTHR33991:SF1">
    <property type="entry name" value="DNA REPAIR PROTEIN RECO"/>
    <property type="match status" value="1"/>
</dbReference>
<keyword evidence="4 8" id="KW-0227">DNA damage</keyword>
<feature type="compositionally biased region" description="Low complexity" evidence="9">
    <location>
        <begin position="245"/>
        <end position="254"/>
    </location>
</feature>
<dbReference type="Gene3D" id="2.40.50.140">
    <property type="entry name" value="Nucleic acid-binding proteins"/>
    <property type="match status" value="1"/>
</dbReference>
<dbReference type="Proteomes" id="UP000651517">
    <property type="component" value="Unassembled WGS sequence"/>
</dbReference>
<dbReference type="Pfam" id="PF11967">
    <property type="entry name" value="RecO_N"/>
    <property type="match status" value="1"/>
</dbReference>
<dbReference type="EMBL" id="JACSPY010000003">
    <property type="protein sequence ID" value="MBD8020139.1"/>
    <property type="molecule type" value="Genomic_DNA"/>
</dbReference>
<sequence>MRFYRDVGIVLGGHKLGEADRIVIILTRNHGLIRAVAKGIRRTKSRFGSRLEPFMFVDVQCHIGRSLDIITQVELLEPFARGIMSDYDTYAAATGMAETAIRLTEDEPQARAQFLLLLAAIRSLCNGEHAPGLSRDAYLLRAMSLAGWAPSLDDCAQCVAPGPHRAFSPALGGAVCHSCRPHGTALPSSETMDHLTALMSRDWQRVEASSVYQQTEASRLIVTYVQWHLERKVKSLAVLASQPAPVQPTSVQPAPVQPAPHPSAPSASVETT</sequence>
<evidence type="ECO:0000313" key="11">
    <source>
        <dbReference type="EMBL" id="MBD8020139.1"/>
    </source>
</evidence>
<dbReference type="InterPro" id="IPR042242">
    <property type="entry name" value="RecO_C"/>
</dbReference>
<evidence type="ECO:0000256" key="5">
    <source>
        <dbReference type="ARBA" id="ARBA00023172"/>
    </source>
</evidence>
<dbReference type="RefSeq" id="WP_191725650.1">
    <property type="nucleotide sequence ID" value="NZ_JACSPY010000003.1"/>
</dbReference>
<dbReference type="InterPro" id="IPR012340">
    <property type="entry name" value="NA-bd_OB-fold"/>
</dbReference>
<feature type="domain" description="DNA replication/recombination mediator RecO N-terminal" evidence="10">
    <location>
        <begin position="1"/>
        <end position="79"/>
    </location>
</feature>
<evidence type="ECO:0000313" key="12">
    <source>
        <dbReference type="Proteomes" id="UP000651517"/>
    </source>
</evidence>
<dbReference type="InterPro" id="IPR022572">
    <property type="entry name" value="DNA_rep/recomb_RecO_N"/>
</dbReference>
<evidence type="ECO:0000256" key="6">
    <source>
        <dbReference type="ARBA" id="ARBA00023204"/>
    </source>
</evidence>
<dbReference type="SUPFAM" id="SSF57863">
    <property type="entry name" value="ArfGap/RecO-like zinc finger"/>
    <property type="match status" value="1"/>
</dbReference>
<comment type="function">
    <text evidence="1 8">Involved in DNA repair and RecF pathway recombination.</text>
</comment>
<dbReference type="PANTHER" id="PTHR33991">
    <property type="entry name" value="DNA REPAIR PROTEIN RECO"/>
    <property type="match status" value="1"/>
</dbReference>
<protein>
    <recommendedName>
        <fullName evidence="3 8">DNA repair protein RecO</fullName>
    </recommendedName>
    <alternativeName>
        <fullName evidence="7 8">Recombination protein O</fullName>
    </alternativeName>
</protein>
<dbReference type="NCBIfam" id="TIGR00613">
    <property type="entry name" value="reco"/>
    <property type="match status" value="1"/>
</dbReference>
<comment type="caution">
    <text evidence="11">The sequence shown here is derived from an EMBL/GenBank/DDBJ whole genome shotgun (WGS) entry which is preliminary data.</text>
</comment>
<evidence type="ECO:0000259" key="10">
    <source>
        <dbReference type="Pfam" id="PF11967"/>
    </source>
</evidence>
<dbReference type="InterPro" id="IPR003717">
    <property type="entry name" value="RecO"/>
</dbReference>
<keyword evidence="5 8" id="KW-0233">DNA recombination</keyword>
<dbReference type="Pfam" id="PF02565">
    <property type="entry name" value="RecO_C"/>
    <property type="match status" value="1"/>
</dbReference>
<proteinExistence type="inferred from homology"/>
<dbReference type="InterPro" id="IPR037278">
    <property type="entry name" value="ARFGAP/RecO"/>
</dbReference>
<name>A0ABR8WSY1_9MICO</name>
<comment type="similarity">
    <text evidence="2 8">Belongs to the RecO family.</text>
</comment>
<reference evidence="11 12" key="1">
    <citation type="submission" date="2020-08" db="EMBL/GenBank/DDBJ databases">
        <title>A Genomic Blueprint of the Chicken Gut Microbiome.</title>
        <authorList>
            <person name="Gilroy R."/>
            <person name="Ravi A."/>
            <person name="Getino M."/>
            <person name="Pursley I."/>
            <person name="Horton D.L."/>
            <person name="Alikhan N.-F."/>
            <person name="Baker D."/>
            <person name="Gharbi K."/>
            <person name="Hall N."/>
            <person name="Watson M."/>
            <person name="Adriaenssens E.M."/>
            <person name="Foster-Nyarko E."/>
            <person name="Jarju S."/>
            <person name="Secka A."/>
            <person name="Antonio M."/>
            <person name="Oren A."/>
            <person name="Chaudhuri R."/>
            <person name="La Ragione R.M."/>
            <person name="Hildebrand F."/>
            <person name="Pallen M.J."/>
        </authorList>
    </citation>
    <scope>NUCLEOTIDE SEQUENCE [LARGE SCALE GENOMIC DNA]</scope>
    <source>
        <strain evidence="11 12">Re57</strain>
    </source>
</reference>
<feature type="region of interest" description="Disordered" evidence="9">
    <location>
        <begin position="245"/>
        <end position="272"/>
    </location>
</feature>
<organism evidence="11 12">
    <name type="scientific">Brevibacterium gallinarum</name>
    <dbReference type="NCBI Taxonomy" id="2762220"/>
    <lineage>
        <taxon>Bacteria</taxon>
        <taxon>Bacillati</taxon>
        <taxon>Actinomycetota</taxon>
        <taxon>Actinomycetes</taxon>
        <taxon>Micrococcales</taxon>
        <taxon>Brevibacteriaceae</taxon>
        <taxon>Brevibacterium</taxon>
    </lineage>
</organism>
<evidence type="ECO:0000256" key="4">
    <source>
        <dbReference type="ARBA" id="ARBA00022763"/>
    </source>
</evidence>
<gene>
    <name evidence="8 11" type="primary">recO</name>
    <name evidence="11" type="ORF">H9634_05010</name>
</gene>
<keyword evidence="12" id="KW-1185">Reference proteome</keyword>
<dbReference type="HAMAP" id="MF_00201">
    <property type="entry name" value="RecO"/>
    <property type="match status" value="1"/>
</dbReference>
<keyword evidence="6 8" id="KW-0234">DNA repair</keyword>
<evidence type="ECO:0000256" key="3">
    <source>
        <dbReference type="ARBA" id="ARBA00021310"/>
    </source>
</evidence>
<evidence type="ECO:0000256" key="7">
    <source>
        <dbReference type="ARBA" id="ARBA00033409"/>
    </source>
</evidence>
<dbReference type="SUPFAM" id="SSF50249">
    <property type="entry name" value="Nucleic acid-binding proteins"/>
    <property type="match status" value="1"/>
</dbReference>
<evidence type="ECO:0000256" key="8">
    <source>
        <dbReference type="HAMAP-Rule" id="MF_00201"/>
    </source>
</evidence>
<evidence type="ECO:0000256" key="2">
    <source>
        <dbReference type="ARBA" id="ARBA00007452"/>
    </source>
</evidence>